<comment type="similarity">
    <text evidence="3">Belongs to the peptidase M1 family.</text>
</comment>
<dbReference type="InterPro" id="IPR027268">
    <property type="entry name" value="Peptidase_M4/M1_CTD_sf"/>
</dbReference>
<dbReference type="Pfam" id="PF17432">
    <property type="entry name" value="DUF3458_C"/>
    <property type="match status" value="1"/>
</dbReference>
<dbReference type="PRINTS" id="PR00756">
    <property type="entry name" value="ALADIPTASE"/>
</dbReference>
<evidence type="ECO:0000256" key="4">
    <source>
        <dbReference type="ARBA" id="ARBA00012564"/>
    </source>
</evidence>
<protein>
    <recommendedName>
        <fullName evidence="5 12">Aminopeptidase N</fullName>
        <ecNumber evidence="4 12">3.4.11.2</ecNumber>
    </recommendedName>
</protein>
<feature type="domain" description="Peptidase M1 alanyl aminopeptidase C-terminal" evidence="15">
    <location>
        <begin position="558"/>
        <end position="880"/>
    </location>
</feature>
<keyword evidence="7" id="KW-0645">Protease</keyword>
<dbReference type="Gene3D" id="2.60.40.1840">
    <property type="match status" value="1"/>
</dbReference>
<evidence type="ECO:0000256" key="5">
    <source>
        <dbReference type="ARBA" id="ARBA00015611"/>
    </source>
</evidence>
<dbReference type="Gene3D" id="1.25.50.10">
    <property type="entry name" value="Peptidase M1, alanyl aminopeptidase, C-terminal domain"/>
    <property type="match status" value="1"/>
</dbReference>
<dbReference type="InterPro" id="IPR012779">
    <property type="entry name" value="Peptidase_M1_pepN"/>
</dbReference>
<dbReference type="Pfam" id="PF01433">
    <property type="entry name" value="Peptidase_M1"/>
    <property type="match status" value="1"/>
</dbReference>
<dbReference type="PANTHER" id="PTHR46322">
    <property type="entry name" value="PUROMYCIN-SENSITIVE AMINOPEPTIDASE"/>
    <property type="match status" value="1"/>
</dbReference>
<evidence type="ECO:0000259" key="15">
    <source>
        <dbReference type="Pfam" id="PF17432"/>
    </source>
</evidence>
<dbReference type="GO" id="GO:0016285">
    <property type="term" value="F:alanyl aminopeptidase activity"/>
    <property type="evidence" value="ECO:0007669"/>
    <property type="project" value="UniProtKB-EC"/>
</dbReference>
<evidence type="ECO:0000256" key="10">
    <source>
        <dbReference type="ARBA" id="ARBA00022833"/>
    </source>
</evidence>
<evidence type="ECO:0000256" key="7">
    <source>
        <dbReference type="ARBA" id="ARBA00022670"/>
    </source>
</evidence>
<gene>
    <name evidence="17" type="primary">pepN</name>
    <name evidence="17" type="ORF">NP603_00570</name>
</gene>
<evidence type="ECO:0000259" key="13">
    <source>
        <dbReference type="Pfam" id="PF01433"/>
    </source>
</evidence>
<dbReference type="PANTHER" id="PTHR46322:SF1">
    <property type="entry name" value="PUROMYCIN-SENSITIVE AMINOPEPTIDASE"/>
    <property type="match status" value="1"/>
</dbReference>
<name>A0ABT1UDT6_9GAMM</name>
<evidence type="ECO:0000259" key="16">
    <source>
        <dbReference type="Pfam" id="PF17900"/>
    </source>
</evidence>
<dbReference type="InterPro" id="IPR014782">
    <property type="entry name" value="Peptidase_M1_dom"/>
</dbReference>
<evidence type="ECO:0000256" key="6">
    <source>
        <dbReference type="ARBA" id="ARBA00022438"/>
    </source>
</evidence>
<comment type="catalytic activity">
    <reaction evidence="1">
        <text>Release of an N-terminal amino acid, Xaa-|-Yaa- from a peptide, amide or arylamide. Xaa is preferably Ala, but may be most amino acids including Pro (slow action). When a terminal hydrophobic residue is followed by a prolyl residue, the two may be released as an intact Xaa-Pro dipeptide.</text>
        <dbReference type="EC" id="3.4.11.2"/>
    </reaction>
</comment>
<dbReference type="EMBL" id="JANIBM010000001">
    <property type="protein sequence ID" value="MCQ8179586.1"/>
    <property type="molecule type" value="Genomic_DNA"/>
</dbReference>
<proteinExistence type="inferred from homology"/>
<dbReference type="InterPro" id="IPR042097">
    <property type="entry name" value="Aminopeptidase_N-like_N_sf"/>
</dbReference>
<dbReference type="SUPFAM" id="SSF63737">
    <property type="entry name" value="Leukotriene A4 hydrolase N-terminal domain"/>
    <property type="match status" value="1"/>
</dbReference>
<keyword evidence="6 17" id="KW-0031">Aminopeptidase</keyword>
<evidence type="ECO:0000256" key="8">
    <source>
        <dbReference type="ARBA" id="ARBA00022723"/>
    </source>
</evidence>
<dbReference type="Proteomes" id="UP001524569">
    <property type="component" value="Unassembled WGS sequence"/>
</dbReference>
<dbReference type="CDD" id="cd09600">
    <property type="entry name" value="M1_APN"/>
    <property type="match status" value="1"/>
</dbReference>
<dbReference type="InterPro" id="IPR037144">
    <property type="entry name" value="Peptidase_M1_pepN_C_sf"/>
</dbReference>
<dbReference type="InterPro" id="IPR035414">
    <property type="entry name" value="Peptidase_M1_pepN_Ig-like"/>
</dbReference>
<dbReference type="InterPro" id="IPR038438">
    <property type="entry name" value="PepN_Ig-like_sf"/>
</dbReference>
<keyword evidence="10" id="KW-0862">Zinc</keyword>
<dbReference type="Gene3D" id="3.30.2010.30">
    <property type="match status" value="1"/>
</dbReference>
<evidence type="ECO:0000256" key="3">
    <source>
        <dbReference type="ARBA" id="ARBA00010136"/>
    </source>
</evidence>
<sequence>MRDASPQTVYLKDYTPPEYLIDQIELDFDLDEQRTRVRAKMNVRRNPQSAADSVALSLWGEELQLLSIAVDGRPLRDSEYLVGDEALIIHEAPQDRPFEILIENLINPQANTALEGLYLSSSMLCTQCEAQGFRKITWFLDRPDVMSRFKTTLVADKAKYPVLLSNGNKTGSGELDNNRHWVSWEDPFAKPCYLFALVAGQLECVADEFVTMSGRRIALEIFVEQHNVDKCSHAMQSLKNAMRWDEETYGLEYDLDLYMIVAVDHFNMGAMENKGLNVFNTKFVLARPDTATDSDYEHIEGVIGHEYFHNWSGNRVTCRDWFQLSLKEGFTVFRDQQFSGDMTSPAVKRIEDVNALRTRQFAEDAGPLAHPVRPEAYIEINNFYTLTVYEKGAEVVRMLHTLLGAEGFRKGCDLYFQRHDGQAVTCEDFVKALEDANGVEFKQFRRWYSQAGTPLLTVEQDYDAASGRLQLTLRQSCPPTPNQPVKQPLHIPVKLGLLNPDGTPATFEFAGERHNEVTLNLTEAEQRFSFGNLAGQPVVSLLRGFSAPVTLKMPRSLDELAFLLSHDSDTFNRWEAGQQLATQAIFQLIDSIELGRPLQLEPIVVEAYRKVLADTGGDLSYQALLLALPEESYLSGQMAVIDVEAVHQAREFVKKTLAISLADQFLELYRQYHRDESGCFDAGAVGRRRLKNTCLSYLSKLETPDSHRLAEQQFRGARNMTDQISALAAIVNSHHPDKADCLDSFYRQWQQEALVIDKWFTLQATSSMPNTFANVQNLMRHPAFDMKTPNRVRALVGAFSQSNPLHFHAANGEGYRFLADRVIELNALNPQIASRMVSGLAQWRRYDANRQSLMKQELQRIVATEQLSKDVYEIASKSLA</sequence>
<feature type="domain" description="Peptidase M1 alanyl aminopeptidase Ig-like fold" evidence="14">
    <location>
        <begin position="452"/>
        <end position="553"/>
    </location>
</feature>
<dbReference type="InterPro" id="IPR001930">
    <property type="entry name" value="Peptidase_M1"/>
</dbReference>
<dbReference type="RefSeq" id="WP_256608969.1">
    <property type="nucleotide sequence ID" value="NZ_JANIBM010000001.1"/>
</dbReference>
<evidence type="ECO:0000256" key="9">
    <source>
        <dbReference type="ARBA" id="ARBA00022801"/>
    </source>
</evidence>
<feature type="domain" description="Aminopeptidase N-like N-terminal" evidence="16">
    <location>
        <begin position="26"/>
        <end position="194"/>
    </location>
</feature>
<comment type="cofactor">
    <cofactor evidence="2">
        <name>Zn(2+)</name>
        <dbReference type="ChEBI" id="CHEBI:29105"/>
    </cofactor>
</comment>
<evidence type="ECO:0000256" key="1">
    <source>
        <dbReference type="ARBA" id="ARBA00000098"/>
    </source>
</evidence>
<keyword evidence="18" id="KW-1185">Reference proteome</keyword>
<dbReference type="Pfam" id="PF17900">
    <property type="entry name" value="Peptidase_M1_N"/>
    <property type="match status" value="1"/>
</dbReference>
<dbReference type="SUPFAM" id="SSF55486">
    <property type="entry name" value="Metalloproteases ('zincins'), catalytic domain"/>
    <property type="match status" value="1"/>
</dbReference>
<feature type="domain" description="Peptidase M1 membrane alanine aminopeptidase" evidence="13">
    <location>
        <begin position="234"/>
        <end position="446"/>
    </location>
</feature>
<dbReference type="NCBIfam" id="TIGR02414">
    <property type="entry name" value="pepN_proteo"/>
    <property type="match status" value="1"/>
</dbReference>
<keyword evidence="8" id="KW-0479">Metal-binding</keyword>
<evidence type="ECO:0000313" key="17">
    <source>
        <dbReference type="EMBL" id="MCQ8179586.1"/>
    </source>
</evidence>
<reference evidence="17 18" key="1">
    <citation type="submission" date="2022-07" db="EMBL/GenBank/DDBJ databases">
        <title>Methylomonas rivi sp. nov., Methylomonas rosea sp. nov., Methylomonas aureus sp. nov. and Methylomonas subterranea sp. nov., four novel methanotrophs isolated from a freshwater creek and the deep terrestrial subsurface.</title>
        <authorList>
            <person name="Abin C."/>
            <person name="Sankaranarayanan K."/>
            <person name="Garner C."/>
            <person name="Sindelar R."/>
            <person name="Kotary K."/>
            <person name="Garner R."/>
            <person name="Barclay S."/>
            <person name="Lawson P."/>
            <person name="Krumholz L."/>
        </authorList>
    </citation>
    <scope>NUCLEOTIDE SEQUENCE [LARGE SCALE GENOMIC DNA]</scope>
    <source>
        <strain evidence="17 18">SURF-1</strain>
    </source>
</reference>
<dbReference type="Pfam" id="PF11940">
    <property type="entry name" value="DUF3458"/>
    <property type="match status" value="1"/>
</dbReference>
<accession>A0ABT1UDT6</accession>
<dbReference type="InterPro" id="IPR024601">
    <property type="entry name" value="Peptidase_M1_pepN_C"/>
</dbReference>
<evidence type="ECO:0000256" key="11">
    <source>
        <dbReference type="ARBA" id="ARBA00023049"/>
    </source>
</evidence>
<comment type="caution">
    <text evidence="17">The sequence shown here is derived from an EMBL/GenBank/DDBJ whole genome shotgun (WGS) entry which is preliminary data.</text>
</comment>
<keyword evidence="11" id="KW-0482">Metalloprotease</keyword>
<organism evidence="17 18">
    <name type="scientific">Methylomonas aurea</name>
    <dbReference type="NCBI Taxonomy" id="2952224"/>
    <lineage>
        <taxon>Bacteria</taxon>
        <taxon>Pseudomonadati</taxon>
        <taxon>Pseudomonadota</taxon>
        <taxon>Gammaproteobacteria</taxon>
        <taxon>Methylococcales</taxon>
        <taxon>Methylococcaceae</taxon>
        <taxon>Methylomonas</taxon>
    </lineage>
</organism>
<keyword evidence="9 17" id="KW-0378">Hydrolase</keyword>
<evidence type="ECO:0000259" key="14">
    <source>
        <dbReference type="Pfam" id="PF11940"/>
    </source>
</evidence>
<dbReference type="InterPro" id="IPR045357">
    <property type="entry name" value="Aminopeptidase_N-like_N"/>
</dbReference>
<dbReference type="Gene3D" id="1.10.390.10">
    <property type="entry name" value="Neutral Protease Domain 2"/>
    <property type="match status" value="1"/>
</dbReference>
<evidence type="ECO:0000256" key="12">
    <source>
        <dbReference type="NCBIfam" id="TIGR02414"/>
    </source>
</evidence>
<dbReference type="Gene3D" id="2.60.40.1730">
    <property type="entry name" value="tricorn interacting facor f3 domain"/>
    <property type="match status" value="1"/>
</dbReference>
<evidence type="ECO:0000256" key="2">
    <source>
        <dbReference type="ARBA" id="ARBA00001947"/>
    </source>
</evidence>
<dbReference type="EC" id="3.4.11.2" evidence="4 12"/>
<evidence type="ECO:0000313" key="18">
    <source>
        <dbReference type="Proteomes" id="UP001524569"/>
    </source>
</evidence>